<evidence type="ECO:0000256" key="10">
    <source>
        <dbReference type="RuleBase" id="RU003835"/>
    </source>
</evidence>
<dbReference type="Gene3D" id="3.30.420.40">
    <property type="match status" value="2"/>
</dbReference>
<dbReference type="InterPro" id="IPR000890">
    <property type="entry name" value="Aliphatic_acid_kin_short-chain"/>
</dbReference>
<evidence type="ECO:0000256" key="5">
    <source>
        <dbReference type="ARBA" id="ARBA00022741"/>
    </source>
</evidence>
<evidence type="ECO:0000313" key="12">
    <source>
        <dbReference type="Proteomes" id="UP001222800"/>
    </source>
</evidence>
<comment type="similarity">
    <text evidence="2 9 10">Belongs to the acetokinase family.</text>
</comment>
<dbReference type="PANTHER" id="PTHR21060">
    <property type="entry name" value="ACETATE KINASE"/>
    <property type="match status" value="1"/>
</dbReference>
<keyword evidence="3 9" id="KW-0963">Cytoplasm</keyword>
<evidence type="ECO:0000256" key="6">
    <source>
        <dbReference type="ARBA" id="ARBA00022777"/>
    </source>
</evidence>
<dbReference type="PROSITE" id="PS01075">
    <property type="entry name" value="ACETATE_KINASE_1"/>
    <property type="match status" value="1"/>
</dbReference>
<dbReference type="EC" id="2.7.2.7" evidence="9"/>
<evidence type="ECO:0000256" key="1">
    <source>
        <dbReference type="ARBA" id="ARBA00004496"/>
    </source>
</evidence>
<dbReference type="PROSITE" id="PS01076">
    <property type="entry name" value="ACETATE_KINASE_2"/>
    <property type="match status" value="1"/>
</dbReference>
<dbReference type="PIRSF" id="PIRSF036458">
    <property type="entry name" value="Butyrate_kin"/>
    <property type="match status" value="1"/>
</dbReference>
<gene>
    <name evidence="9 11" type="primary">buk</name>
    <name evidence="11" type="ORF">P4S50_17210</name>
</gene>
<sequence>MSKNFKILAINPGSTSTKIAVFSDQELVFEKTLRHSAEEIGQYEKISDQLDFRKSVIEEAVSENGVKIEDLDAIVGRGGLLKPIAGGTYSVSESMIEDLKVGVLGEHASNLGGIIAKEIADKVEIPSFIVDPVVVDELQEVARVSGMPELERKSIFHALNQKATARRVADEIGKKYEEINVIVAHLGGGVSVGAHENGRVIDVANALDGEGPFSPERTGGLPVGDLAKMCFSGKYTLDDIKKKIKGNGGIVAYLGTNDAREVEAMIEEGNEKAELIYKAMAYQVAKEIGACSAVLKGKVDAIVLTGGIAYSKMIVEWIKERVSFIADIKVYAGEDEMTALAQGGLRVLKGEEEAKTY</sequence>
<name>A0ABY8EH52_9FIRM</name>
<keyword evidence="12" id="KW-1185">Reference proteome</keyword>
<keyword evidence="4 9" id="KW-0808">Transferase</keyword>
<dbReference type="InterPro" id="IPR023865">
    <property type="entry name" value="Aliphatic_acid_kinase_CS"/>
</dbReference>
<evidence type="ECO:0000256" key="9">
    <source>
        <dbReference type="HAMAP-Rule" id="MF_00542"/>
    </source>
</evidence>
<dbReference type="InterPro" id="IPR011245">
    <property type="entry name" value="Butyrate_kin"/>
</dbReference>
<protein>
    <recommendedName>
        <fullName evidence="9">Probable butyrate kinase</fullName>
        <shortName evidence="9">BK</shortName>
        <ecNumber evidence="9">2.7.2.7</ecNumber>
    </recommendedName>
    <alternativeName>
        <fullName evidence="9">Branched-chain carboxylic acid kinase</fullName>
    </alternativeName>
</protein>
<evidence type="ECO:0000256" key="2">
    <source>
        <dbReference type="ARBA" id="ARBA00008748"/>
    </source>
</evidence>
<keyword evidence="5 9" id="KW-0547">Nucleotide-binding</keyword>
<evidence type="ECO:0000256" key="8">
    <source>
        <dbReference type="ARBA" id="ARBA00048596"/>
    </source>
</evidence>
<evidence type="ECO:0000313" key="11">
    <source>
        <dbReference type="EMBL" id="WFD10093.1"/>
    </source>
</evidence>
<dbReference type="CDD" id="cd24011">
    <property type="entry name" value="ASKHA_NBD_BK"/>
    <property type="match status" value="1"/>
</dbReference>
<dbReference type="PRINTS" id="PR00471">
    <property type="entry name" value="ACETATEKNASE"/>
</dbReference>
<dbReference type="EMBL" id="CP120733">
    <property type="protein sequence ID" value="WFD10093.1"/>
    <property type="molecule type" value="Genomic_DNA"/>
</dbReference>
<dbReference type="Proteomes" id="UP001222800">
    <property type="component" value="Chromosome"/>
</dbReference>
<proteinExistence type="inferred from homology"/>
<dbReference type="InterPro" id="IPR043129">
    <property type="entry name" value="ATPase_NBD"/>
</dbReference>
<evidence type="ECO:0000256" key="3">
    <source>
        <dbReference type="ARBA" id="ARBA00022490"/>
    </source>
</evidence>
<dbReference type="NCBIfam" id="NF002834">
    <property type="entry name" value="PRK03011.1-5"/>
    <property type="match status" value="1"/>
</dbReference>
<dbReference type="Pfam" id="PF00871">
    <property type="entry name" value="Acetate_kinase"/>
    <property type="match status" value="1"/>
</dbReference>
<keyword evidence="7 9" id="KW-0067">ATP-binding</keyword>
<keyword evidence="6 9" id="KW-0418">Kinase</keyword>
<organism evidence="11 12">
    <name type="scientific">Tepidibacter hydrothermalis</name>
    <dbReference type="NCBI Taxonomy" id="3036126"/>
    <lineage>
        <taxon>Bacteria</taxon>
        <taxon>Bacillati</taxon>
        <taxon>Bacillota</taxon>
        <taxon>Clostridia</taxon>
        <taxon>Peptostreptococcales</taxon>
        <taxon>Peptostreptococcaceae</taxon>
        <taxon>Tepidibacter</taxon>
    </lineage>
</organism>
<accession>A0ABY8EH52</accession>
<comment type="subcellular location">
    <subcellularLocation>
        <location evidence="1 9">Cytoplasm</location>
    </subcellularLocation>
</comment>
<comment type="catalytic activity">
    <reaction evidence="8 9">
        <text>butanoate + ATP = butanoyl phosphate + ADP</text>
        <dbReference type="Rhea" id="RHEA:13585"/>
        <dbReference type="ChEBI" id="CHEBI:17968"/>
        <dbReference type="ChEBI" id="CHEBI:30616"/>
        <dbReference type="ChEBI" id="CHEBI:58079"/>
        <dbReference type="ChEBI" id="CHEBI:456216"/>
        <dbReference type="EC" id="2.7.2.7"/>
    </reaction>
</comment>
<dbReference type="RefSeq" id="WP_277732070.1">
    <property type="nucleotide sequence ID" value="NZ_CP120733.1"/>
</dbReference>
<dbReference type="HAMAP" id="MF_00542">
    <property type="entry name" value="Butyrate_kinase"/>
    <property type="match status" value="1"/>
</dbReference>
<evidence type="ECO:0000256" key="4">
    <source>
        <dbReference type="ARBA" id="ARBA00022679"/>
    </source>
</evidence>
<dbReference type="SUPFAM" id="SSF53067">
    <property type="entry name" value="Actin-like ATPase domain"/>
    <property type="match status" value="2"/>
</dbReference>
<evidence type="ECO:0000256" key="7">
    <source>
        <dbReference type="ARBA" id="ARBA00022840"/>
    </source>
</evidence>
<dbReference type="NCBIfam" id="TIGR02707">
    <property type="entry name" value="butyr_kinase"/>
    <property type="match status" value="1"/>
</dbReference>
<dbReference type="GO" id="GO:0047761">
    <property type="term" value="F:butyrate kinase activity"/>
    <property type="evidence" value="ECO:0007669"/>
    <property type="project" value="UniProtKB-EC"/>
</dbReference>
<reference evidence="11 12" key="1">
    <citation type="submission" date="2023-03" db="EMBL/GenBank/DDBJ databases">
        <title>Complete genome sequence of Tepidibacter sp. SWIR-1, isolated from a deep-sea hydrothermal vent.</title>
        <authorList>
            <person name="Li X."/>
        </authorList>
    </citation>
    <scope>NUCLEOTIDE SEQUENCE [LARGE SCALE GENOMIC DNA]</scope>
    <source>
        <strain evidence="11 12">SWIR-1</strain>
    </source>
</reference>
<dbReference type="PANTHER" id="PTHR21060:SF3">
    <property type="entry name" value="BUTYRATE KINASE 2-RELATED"/>
    <property type="match status" value="1"/>
</dbReference>